<sequence length="106" mass="12468">MKLYYVYIVECNDKLLYTGITNNISRRLAEHNSDKNENSFTYSRRPVELIFHQEFNDANQAIYFEKKIKKWSAQKKKALANGDYGLLQILAECRNATHYKNKAGKE</sequence>
<organism evidence="3 4">
    <name type="scientific">Autumnicola patrickiae</name>
    <dbReference type="NCBI Taxonomy" id="3075591"/>
    <lineage>
        <taxon>Bacteria</taxon>
        <taxon>Pseudomonadati</taxon>
        <taxon>Bacteroidota</taxon>
        <taxon>Flavobacteriia</taxon>
        <taxon>Flavobacteriales</taxon>
        <taxon>Flavobacteriaceae</taxon>
        <taxon>Autumnicola</taxon>
    </lineage>
</organism>
<keyword evidence="4" id="KW-1185">Reference proteome</keyword>
<evidence type="ECO:0000259" key="2">
    <source>
        <dbReference type="PROSITE" id="PS50164"/>
    </source>
</evidence>
<dbReference type="Pfam" id="PF01541">
    <property type="entry name" value="GIY-YIG"/>
    <property type="match status" value="1"/>
</dbReference>
<proteinExistence type="inferred from homology"/>
<dbReference type="PANTHER" id="PTHR34477">
    <property type="entry name" value="UPF0213 PROTEIN YHBQ"/>
    <property type="match status" value="1"/>
</dbReference>
<feature type="domain" description="GIY-YIG" evidence="2">
    <location>
        <begin position="2"/>
        <end position="78"/>
    </location>
</feature>
<dbReference type="CDD" id="cd10456">
    <property type="entry name" value="GIY-YIG_UPF0213"/>
    <property type="match status" value="1"/>
</dbReference>
<dbReference type="Proteomes" id="UP001261624">
    <property type="component" value="Unassembled WGS sequence"/>
</dbReference>
<protein>
    <submittedName>
        <fullName evidence="3">GIY-YIG nuclease family protein</fullName>
    </submittedName>
</protein>
<reference evidence="3 4" key="1">
    <citation type="submission" date="2023-09" db="EMBL/GenBank/DDBJ databases">
        <authorList>
            <person name="Rey-Velasco X."/>
        </authorList>
    </citation>
    <scope>NUCLEOTIDE SEQUENCE [LARGE SCALE GENOMIC DNA]</scope>
    <source>
        <strain evidence="3 4">F188</strain>
    </source>
</reference>
<dbReference type="Gene3D" id="3.40.1440.10">
    <property type="entry name" value="GIY-YIG endonuclease"/>
    <property type="match status" value="1"/>
</dbReference>
<dbReference type="RefSeq" id="WP_311685846.1">
    <property type="nucleotide sequence ID" value="NZ_JAVRHM010000016.1"/>
</dbReference>
<comment type="similarity">
    <text evidence="1">Belongs to the UPF0213 family.</text>
</comment>
<accession>A0ABU3E4H7</accession>
<dbReference type="InterPro" id="IPR035901">
    <property type="entry name" value="GIY-YIG_endonuc_sf"/>
</dbReference>
<dbReference type="SUPFAM" id="SSF82771">
    <property type="entry name" value="GIY-YIG endonuclease"/>
    <property type="match status" value="1"/>
</dbReference>
<evidence type="ECO:0000256" key="1">
    <source>
        <dbReference type="ARBA" id="ARBA00007435"/>
    </source>
</evidence>
<evidence type="ECO:0000313" key="4">
    <source>
        <dbReference type="Proteomes" id="UP001261624"/>
    </source>
</evidence>
<name>A0ABU3E4H7_9FLAO</name>
<evidence type="ECO:0000313" key="3">
    <source>
        <dbReference type="EMBL" id="MDT0690879.1"/>
    </source>
</evidence>
<dbReference type="PROSITE" id="PS50164">
    <property type="entry name" value="GIY_YIG"/>
    <property type="match status" value="1"/>
</dbReference>
<dbReference type="PANTHER" id="PTHR34477:SF1">
    <property type="entry name" value="UPF0213 PROTEIN YHBQ"/>
    <property type="match status" value="1"/>
</dbReference>
<dbReference type="EMBL" id="JAVRHM010000016">
    <property type="protein sequence ID" value="MDT0690879.1"/>
    <property type="molecule type" value="Genomic_DNA"/>
</dbReference>
<comment type="caution">
    <text evidence="3">The sequence shown here is derived from an EMBL/GenBank/DDBJ whole genome shotgun (WGS) entry which is preliminary data.</text>
</comment>
<gene>
    <name evidence="3" type="ORF">RM549_13860</name>
</gene>
<dbReference type="InterPro" id="IPR050190">
    <property type="entry name" value="UPF0213_domain"/>
</dbReference>
<dbReference type="InterPro" id="IPR000305">
    <property type="entry name" value="GIY-YIG_endonuc"/>
</dbReference>